<proteinExistence type="predicted"/>
<evidence type="ECO:0000256" key="5">
    <source>
        <dbReference type="PROSITE-ProRule" id="PRU00221"/>
    </source>
</evidence>
<accession>A0AAV1DEZ3</accession>
<dbReference type="PROSITE" id="PS00678">
    <property type="entry name" value="WD_REPEATS_1"/>
    <property type="match status" value="2"/>
</dbReference>
<dbReference type="SUPFAM" id="SSF50998">
    <property type="entry name" value="Quinoprotein alcohol dehydrogenase-like"/>
    <property type="match status" value="1"/>
</dbReference>
<feature type="repeat" description="WD" evidence="5">
    <location>
        <begin position="262"/>
        <end position="296"/>
    </location>
</feature>
<dbReference type="InterPro" id="IPR001680">
    <property type="entry name" value="WD40_rpt"/>
</dbReference>
<evidence type="ECO:0000313" key="7">
    <source>
        <dbReference type="Proteomes" id="UP001161247"/>
    </source>
</evidence>
<sequence>MDAFAAIGHHDDAIEEALFLDDDDIIHEISDDDDDEELPDAEDDEESFDAELPGELYTVACSPTDPHLVATGGKDEKVLLRNIGQGDCASKLEGHSDSISSLAFSSDGQLLASGSADGLVKVWNVSSRTLECTFDGPTKEIEWVKWHPNEHLVLAGSKDKTVWMWNAERRFFLNVFAGHGGSVTCGDFTPDGRMICTGSKDALRIWNGRSGEIIHMVTGHTYPIKRLTCLSLSSDSTLALTGSKSGSVHLVQIATGQVIGSLTAHSDSVLCTGFASSSSQWAATGGRDQKLVVWDLHNLNSRCICEHEGVVVCLTWLGASRYLATGCDDGKVQIWDSLSGECVRIFSSHDRSVQSLAVSANDDFLVSVSYDETTRFYEISGFK</sequence>
<dbReference type="InterPro" id="IPR015943">
    <property type="entry name" value="WD40/YVTN_repeat-like_dom_sf"/>
</dbReference>
<evidence type="ECO:0000256" key="1">
    <source>
        <dbReference type="ARBA" id="ARBA00004496"/>
    </source>
</evidence>
<dbReference type="EMBL" id="OX459122">
    <property type="protein sequence ID" value="CAI9105508.1"/>
    <property type="molecule type" value="Genomic_DNA"/>
</dbReference>
<keyword evidence="7" id="KW-1185">Reference proteome</keyword>
<feature type="repeat" description="WD" evidence="5">
    <location>
        <begin position="304"/>
        <end position="345"/>
    </location>
</feature>
<evidence type="ECO:0000256" key="4">
    <source>
        <dbReference type="ARBA" id="ARBA00022737"/>
    </source>
</evidence>
<organism evidence="6 7">
    <name type="scientific">Oldenlandia corymbosa var. corymbosa</name>
    <dbReference type="NCBI Taxonomy" id="529605"/>
    <lineage>
        <taxon>Eukaryota</taxon>
        <taxon>Viridiplantae</taxon>
        <taxon>Streptophyta</taxon>
        <taxon>Embryophyta</taxon>
        <taxon>Tracheophyta</taxon>
        <taxon>Spermatophyta</taxon>
        <taxon>Magnoliopsida</taxon>
        <taxon>eudicotyledons</taxon>
        <taxon>Gunneridae</taxon>
        <taxon>Pentapetalae</taxon>
        <taxon>asterids</taxon>
        <taxon>lamiids</taxon>
        <taxon>Gentianales</taxon>
        <taxon>Rubiaceae</taxon>
        <taxon>Rubioideae</taxon>
        <taxon>Spermacoceae</taxon>
        <taxon>Hedyotis-Oldenlandia complex</taxon>
        <taxon>Oldenlandia</taxon>
    </lineage>
</organism>
<dbReference type="GO" id="GO:0005737">
    <property type="term" value="C:cytoplasm"/>
    <property type="evidence" value="ECO:0007669"/>
    <property type="project" value="UniProtKB-SubCell"/>
</dbReference>
<dbReference type="InterPro" id="IPR036322">
    <property type="entry name" value="WD40_repeat_dom_sf"/>
</dbReference>
<dbReference type="PANTHER" id="PTHR19857">
    <property type="entry name" value="MITOCHONDRIAL DIVISION PROTEIN 1-RELATED"/>
    <property type="match status" value="1"/>
</dbReference>
<evidence type="ECO:0000313" key="6">
    <source>
        <dbReference type="EMBL" id="CAI9105508.1"/>
    </source>
</evidence>
<dbReference type="InterPro" id="IPR019775">
    <property type="entry name" value="WD40_repeat_CS"/>
</dbReference>
<evidence type="ECO:0000256" key="3">
    <source>
        <dbReference type="ARBA" id="ARBA00022574"/>
    </source>
</evidence>
<dbReference type="CDD" id="cd00200">
    <property type="entry name" value="WD40"/>
    <property type="match status" value="1"/>
</dbReference>
<gene>
    <name evidence="6" type="ORF">OLC1_LOCUS14191</name>
</gene>
<reference evidence="6" key="1">
    <citation type="submission" date="2023-03" db="EMBL/GenBank/DDBJ databases">
        <authorList>
            <person name="Julca I."/>
        </authorList>
    </citation>
    <scope>NUCLEOTIDE SEQUENCE</scope>
</reference>
<keyword evidence="4" id="KW-0677">Repeat</keyword>
<comment type="subcellular location">
    <subcellularLocation>
        <location evidence="1">Cytoplasm</location>
    </subcellularLocation>
</comment>
<dbReference type="SUPFAM" id="SSF50978">
    <property type="entry name" value="WD40 repeat-like"/>
    <property type="match status" value="1"/>
</dbReference>
<dbReference type="PROSITE" id="PS50082">
    <property type="entry name" value="WD_REPEATS_2"/>
    <property type="match status" value="6"/>
</dbReference>
<dbReference type="PANTHER" id="PTHR19857:SF8">
    <property type="entry name" value="ANGIO-ASSOCIATED MIGRATORY CELL PROTEIN"/>
    <property type="match status" value="1"/>
</dbReference>
<dbReference type="SMART" id="SM00320">
    <property type="entry name" value="WD40"/>
    <property type="match status" value="8"/>
</dbReference>
<feature type="repeat" description="WD" evidence="5">
    <location>
        <begin position="346"/>
        <end position="383"/>
    </location>
</feature>
<protein>
    <submittedName>
        <fullName evidence="6">OLC1v1004439C1</fullName>
    </submittedName>
</protein>
<dbReference type="PRINTS" id="PR00320">
    <property type="entry name" value="GPROTEINBRPT"/>
</dbReference>
<keyword evidence="3 5" id="KW-0853">WD repeat</keyword>
<dbReference type="PROSITE" id="PS50294">
    <property type="entry name" value="WD_REPEATS_REGION"/>
    <property type="match status" value="5"/>
</dbReference>
<dbReference type="InterPro" id="IPR051179">
    <property type="entry name" value="WD_repeat_multifunction"/>
</dbReference>
<dbReference type="FunFam" id="2.130.10.10:FF:000074">
    <property type="entry name" value="Angio-associated migratory cell protein-like protein"/>
    <property type="match status" value="1"/>
</dbReference>
<dbReference type="InterPro" id="IPR020472">
    <property type="entry name" value="WD40_PAC1"/>
</dbReference>
<feature type="repeat" description="WD" evidence="5">
    <location>
        <begin position="92"/>
        <end position="133"/>
    </location>
</feature>
<dbReference type="AlphaFoldDB" id="A0AAV1DEZ3"/>
<dbReference type="InterPro" id="IPR011047">
    <property type="entry name" value="Quinoprotein_ADH-like_sf"/>
</dbReference>
<dbReference type="Proteomes" id="UP001161247">
    <property type="component" value="Chromosome 5"/>
</dbReference>
<dbReference type="Gene3D" id="2.130.10.10">
    <property type="entry name" value="YVTN repeat-like/Quinoprotein amine dehydrogenase"/>
    <property type="match status" value="2"/>
</dbReference>
<name>A0AAV1DEZ3_OLDCO</name>
<dbReference type="Pfam" id="PF00400">
    <property type="entry name" value="WD40"/>
    <property type="match status" value="7"/>
</dbReference>
<feature type="repeat" description="WD" evidence="5">
    <location>
        <begin position="176"/>
        <end position="216"/>
    </location>
</feature>
<evidence type="ECO:0000256" key="2">
    <source>
        <dbReference type="ARBA" id="ARBA00022490"/>
    </source>
</evidence>
<feature type="repeat" description="WD" evidence="5">
    <location>
        <begin position="134"/>
        <end position="166"/>
    </location>
</feature>
<keyword evidence="2" id="KW-0963">Cytoplasm</keyword>